<gene>
    <name evidence="1" type="ORF">GCM10019071_14630</name>
</gene>
<protein>
    <submittedName>
        <fullName evidence="1">DUF159 family protein</fullName>
    </submittedName>
</protein>
<accession>A0ABQ1ET77</accession>
<evidence type="ECO:0000313" key="2">
    <source>
        <dbReference type="Proteomes" id="UP000628109"/>
    </source>
</evidence>
<dbReference type="Gene3D" id="3.90.1680.10">
    <property type="entry name" value="SOS response associated peptidase-like"/>
    <property type="match status" value="1"/>
</dbReference>
<reference evidence="2" key="1">
    <citation type="journal article" date="2019" name="Int. J. Syst. Evol. Microbiol.">
        <title>The Global Catalogue of Microorganisms (GCM) 10K type strain sequencing project: providing services to taxonomists for standard genome sequencing and annotation.</title>
        <authorList>
            <consortium name="The Broad Institute Genomics Platform"/>
            <consortium name="The Broad Institute Genome Sequencing Center for Infectious Disease"/>
            <person name="Wu L."/>
            <person name="Ma J."/>
        </authorList>
    </citation>
    <scope>NUCLEOTIDE SEQUENCE [LARGE SCALE GENOMIC DNA]</scope>
    <source>
        <strain evidence="2">CCM 7327</strain>
    </source>
</reference>
<dbReference type="InterPro" id="IPR036590">
    <property type="entry name" value="SRAP-like"/>
</dbReference>
<comment type="caution">
    <text evidence="1">The sequence shown here is derived from an EMBL/GenBank/DDBJ whole genome shotgun (WGS) entry which is preliminary data.</text>
</comment>
<organism evidence="1 2">
    <name type="scientific">Sphingobium fuliginis (strain ATCC 27551)</name>
    <dbReference type="NCBI Taxonomy" id="336203"/>
    <lineage>
        <taxon>Bacteria</taxon>
        <taxon>Pseudomonadati</taxon>
        <taxon>Pseudomonadota</taxon>
        <taxon>Alphaproteobacteria</taxon>
        <taxon>Sphingomonadales</taxon>
        <taxon>Sphingomonadaceae</taxon>
        <taxon>Sphingobium</taxon>
    </lineage>
</organism>
<evidence type="ECO:0000313" key="1">
    <source>
        <dbReference type="EMBL" id="GFZ86346.1"/>
    </source>
</evidence>
<sequence length="184" mass="21268">MILLIVPYMFTSMDSKATPFDPDALGSRRAIIRRNPDDVEEIEMIEAAWGSDPRFSDGVRYEFIRSEGRSFPSNRCLVPASEFHIRNGEKKFRVTMEDGNFFYLAAIWEPAMGDWPVSYRIITVDANPEMMRYQERHGAIIQRRQVMQWLDCQVPETDLLVTPPAHLLLVKEILTKPVQTSLAF</sequence>
<dbReference type="Pfam" id="PF02586">
    <property type="entry name" value="SRAP"/>
    <property type="match status" value="1"/>
</dbReference>
<proteinExistence type="predicted"/>
<keyword evidence="2" id="KW-1185">Reference proteome</keyword>
<name>A0ABQ1ET77_SPHSA</name>
<dbReference type="Proteomes" id="UP000628109">
    <property type="component" value="Unassembled WGS sequence"/>
</dbReference>
<dbReference type="SUPFAM" id="SSF143081">
    <property type="entry name" value="BB1717-like"/>
    <property type="match status" value="1"/>
</dbReference>
<dbReference type="RefSeq" id="WP_229742495.1">
    <property type="nucleotide sequence ID" value="NZ_BMDU01000002.1"/>
</dbReference>
<dbReference type="EMBL" id="BMDU01000002">
    <property type="protein sequence ID" value="GFZ86346.1"/>
    <property type="molecule type" value="Genomic_DNA"/>
</dbReference>
<dbReference type="InterPro" id="IPR003738">
    <property type="entry name" value="SRAP"/>
</dbReference>